<dbReference type="Pfam" id="PF13561">
    <property type="entry name" value="adh_short_C2"/>
    <property type="match status" value="1"/>
</dbReference>
<sequence>MPLTRLFIVLLIFSVSVSTDQILQTEEISPDLLKVASDVLKLHDVSDENEATDEAPLLVDEIQLTEDSNEETRQKRSLRDMFGHEIPSLNVPKSRFMHGYMPFGVGNREILKVVKVSELSVKVNPISIPQTWRYSRFNSTDYLLLHQMHHIHIWKHEVAADRYSLDFDTTNAVCKVNEEGEIIHSIFYTRFDDYVETLEFTYVLRSRQGEYTLRSREVFANDCSFPKIVKLEQSKAPLKLHIVESHHRQALFLLYEGTTDIPQIHCIKCGHQSTTKLVEINVQRAKDLDAFFINGNAIVAVGHGKGCDIYEFDDSFEQPIWLQSMAIHALTDIQTFRLGFDYFLGFATKTNAQHLFIWEDGLFLESQIFDIPPTTYWQALHLTTCREDVILIFHPVDVNAPRSVFTWNGVSRKFELAVTDLRKHVARPYVPRLFSQITFAYNSVAYLLEFDTRGFAHLIALQTNLISIGDPLFAISNRITILLKSIRDRFEFQQSFIDKIRNVLRFAVTKSGNNQVNTTQVFHSVKSLQSATVQRVTNLKEAFWDKSPLTLDDLKHKIEDLRQEMHKLIDAKNVIKEKLNDVAFRNTPTTITGRVTFLGHVENKQLNAKSLHVENVAGNSISSLLHNVYRLGVTKGPVRGRKQMLNVVGVRGSLETDFVNEMRLKLDAVVANRPTLINSTLHFNSLNIEKSLFINGHINGIRLERDLIFLRGANYLTRSPWIFSHPVTIVQNLESRLINGIDFENLPNHLLTVNKFQHVKSPILFSGSVFIRNVRLNGSINGFHLPALLSDLVRIDRSSIITGQKYIANDMIVRNNMEIRGKLDGLRIPHDLVTVNTRQKIFAKKYFRGDVTFKNPVSAYGLVDGLRFPHDIVMKNEKRPIKSMVVFANGISALKDVKVKGLVDGVDLSQIEASALKKQSDRFRGTIVFKGNVVLTGNLNVTGFVNHIKLRNVYNDVVFKNSRRPIRLTAPKIFKGGEIFIPKLHLNTLNNYPLRSFVPTNHEVKILPRIIFTAPVTIHNMIIKDGIIAGINMLRLLQHRISLTHPGYIVDGMHFNLLRASSLIVRGTVNGVRLRDELVLKSKPQTIKALKIFNRKVNFDAGLVVNGRIVTHRFVNGLNLTDLALKRITLSGNQMFPFGINVAESSFNKVNLKRGDTFNGFDLLQFVRNVVRRNGNQVILAPKSFKHLLIDGNATTTNGINNISLRYLQDNAVKLHGDQVILGTEFSHSLSVSQNIIVNGLVNGFNLRLFAINAIRKTGPTIIKGVNTFLRGFEVRGDIHTASVNGINFATAVLSKSRDQIVSGSIKFRDLEINGNVFLRGKLNKIKLAQFNHRIMRTDRPNLIFGNLKFKKPVKILNNLRTDGQLNGLHMNELEQKIVHRNGQQRIAGTVILKAKSSFLSNLNAESINDVNLKQFLNEIILVRNNNHQVIQSHKLFRAPVRVKGDVRQENGNTFVRGFVNGVNLNALSDSSVRTDRPIVIHGALSFQDNVFINSPEGVEINGRINGIDIKRDVVLLHKNPVGTSVQPIRGRFVFEKATVRNNIVVDGLVNGFDIRKLASDTLLKFGDQNISGKKINIGGFSVFERGAFVRRLNDINDLRDIATVNENRFIPGHWTFADHLILNRNLHVTGSLGAADLKKLFQESLLKNVPQVISHPIAFETVVFKRDVHIGGPINGFQISDFSNNYRTFYFQLNASNQMMDSEMIQNLNVANNLLALLEHSIHRIDSFRLFQELIGVRGTRFEIHGKELFGITELNREHTLSTVHLIRYNEYMNIFERRGVEKGVVHAMRKMFYFVDDEYIIHQSSPNNGSQTFLRKGRKVIATLGTFIDDIQFLNCEERKEVMITALTGVIGEVQVFLLKKVGQEVVFAKLSTLIVGPTANKVTLFYIEGDYFIAVARGSHNLCPNSDTGSVLFQWENRQAFRLIQRFPLISAIDVTYYLFNGHHYLAFADVSPIDETLQRQGIYVYRFKPHEIKCPFTLFQKLPFDNTKDVTAFLFGSEARPEMFIAAVNSSTLQLWRQDGQSGFPETWAMQIVDGRFVEPILVDKRLFLVIGQMKACAGSFIYEAVIKAVVCDLNDEKQIKILFDKTIATFGGLNVLVNNAGWYTEVNVLDENVLQLANKHYAVNIRAIIQLCHHFMPFLIKSKGAVVNVSSIPIPFYPHYYFNVTTSRAAADMLAKNMAAQFAANGVRVNTVNVGGVDTPSFNEMKSAEEKRKVLCEFTPLRRLGKSEEIAKAILFLASDMAEYITGVNLPVDGGALLL</sequence>
<dbReference type="STRING" id="1965070.A0A3S3Q0A3"/>
<dbReference type="Gene3D" id="3.40.50.720">
    <property type="entry name" value="NAD(P)-binding Rossmann-like Domain"/>
    <property type="match status" value="1"/>
</dbReference>
<dbReference type="EMBL" id="NCKU01001002">
    <property type="protein sequence ID" value="RWS13389.1"/>
    <property type="molecule type" value="Genomic_DNA"/>
</dbReference>
<evidence type="ECO:0000256" key="1">
    <source>
        <dbReference type="SAM" id="Coils"/>
    </source>
</evidence>
<comment type="caution">
    <text evidence="3">The sequence shown here is derived from an EMBL/GenBank/DDBJ whole genome shotgun (WGS) entry which is preliminary data.</text>
</comment>
<dbReference type="EMBL" id="NCKU01001686">
    <property type="protein sequence ID" value="RWS11485.1"/>
    <property type="molecule type" value="Genomic_DNA"/>
</dbReference>
<feature type="coiled-coil region" evidence="1">
    <location>
        <begin position="551"/>
        <end position="578"/>
    </location>
</feature>
<feature type="chain" id="PRO_5036094772" evidence="2">
    <location>
        <begin position="20"/>
        <end position="2264"/>
    </location>
</feature>
<dbReference type="Proteomes" id="UP000285301">
    <property type="component" value="Unassembled WGS sequence"/>
</dbReference>
<name>A0A3S3Q0A3_9ACAR</name>
<feature type="signal peptide" evidence="2">
    <location>
        <begin position="1"/>
        <end position="19"/>
    </location>
</feature>
<evidence type="ECO:0000256" key="2">
    <source>
        <dbReference type="SAM" id="SignalP"/>
    </source>
</evidence>
<dbReference type="OrthoDB" id="6022258at2759"/>
<keyword evidence="1" id="KW-0175">Coiled coil</keyword>
<reference evidence="3" key="2">
    <citation type="submission" date="2018-11" db="EMBL/GenBank/DDBJ databases">
        <title>Trombidioid mite genomics.</title>
        <authorList>
            <person name="Dong X."/>
        </authorList>
    </citation>
    <scope>NUCLEOTIDE SEQUENCE</scope>
    <source>
        <strain evidence="3">UoL-WK</strain>
    </source>
</reference>
<organism evidence="3 5">
    <name type="scientific">Dinothrombium tinctorium</name>
    <dbReference type="NCBI Taxonomy" id="1965070"/>
    <lineage>
        <taxon>Eukaryota</taxon>
        <taxon>Metazoa</taxon>
        <taxon>Ecdysozoa</taxon>
        <taxon>Arthropoda</taxon>
        <taxon>Chelicerata</taxon>
        <taxon>Arachnida</taxon>
        <taxon>Acari</taxon>
        <taxon>Acariformes</taxon>
        <taxon>Trombidiformes</taxon>
        <taxon>Prostigmata</taxon>
        <taxon>Anystina</taxon>
        <taxon>Parasitengona</taxon>
        <taxon>Trombidioidea</taxon>
        <taxon>Trombidiidae</taxon>
        <taxon>Dinothrombium</taxon>
    </lineage>
</organism>
<keyword evidence="5" id="KW-1185">Reference proteome</keyword>
<dbReference type="PANTHER" id="PTHR43975">
    <property type="entry name" value="ZGC:101858"/>
    <property type="match status" value="1"/>
</dbReference>
<dbReference type="PANTHER" id="PTHR43975:SF2">
    <property type="entry name" value="EG:BACR7A4.14 PROTEIN-RELATED"/>
    <property type="match status" value="1"/>
</dbReference>
<dbReference type="InterPro" id="IPR036291">
    <property type="entry name" value="NAD(P)-bd_dom_sf"/>
</dbReference>
<dbReference type="PRINTS" id="PR00081">
    <property type="entry name" value="GDHRDH"/>
</dbReference>
<dbReference type="SUPFAM" id="SSF51735">
    <property type="entry name" value="NAD(P)-binding Rossmann-fold domains"/>
    <property type="match status" value="1"/>
</dbReference>
<accession>A0A3S3Q0A3</accession>
<proteinExistence type="predicted"/>
<protein>
    <submittedName>
        <fullName evidence="3">Uncharacterized protein</fullName>
    </submittedName>
</protein>
<dbReference type="InterPro" id="IPR002347">
    <property type="entry name" value="SDR_fam"/>
</dbReference>
<keyword evidence="2" id="KW-0732">Signal</keyword>
<evidence type="ECO:0000313" key="3">
    <source>
        <dbReference type="EMBL" id="RWS11485.1"/>
    </source>
</evidence>
<reference evidence="3 5" key="1">
    <citation type="journal article" date="2018" name="Gigascience">
        <title>Genomes of trombidid mites reveal novel predicted allergens and laterally-transferred genes associated with secondary metabolism.</title>
        <authorList>
            <person name="Dong X."/>
            <person name="Chaisiri K."/>
            <person name="Xia D."/>
            <person name="Armstrong S.D."/>
            <person name="Fang Y."/>
            <person name="Donnelly M.J."/>
            <person name="Kadowaki T."/>
            <person name="McGarry J.W."/>
            <person name="Darby A.C."/>
            <person name="Makepeace B.L."/>
        </authorList>
    </citation>
    <scope>NUCLEOTIDE SEQUENCE [LARGE SCALE GENOMIC DNA]</scope>
    <source>
        <strain evidence="3">UoL-WK</strain>
    </source>
</reference>
<evidence type="ECO:0000313" key="4">
    <source>
        <dbReference type="EMBL" id="RWS13389.1"/>
    </source>
</evidence>
<gene>
    <name evidence="4" type="ORF">B4U79_09365</name>
    <name evidence="3" type="ORF">B4U79_13445</name>
</gene>
<evidence type="ECO:0000313" key="5">
    <source>
        <dbReference type="Proteomes" id="UP000285301"/>
    </source>
</evidence>